<dbReference type="EMBL" id="PYAV01000005">
    <property type="protein sequence ID" value="PSL46960.1"/>
    <property type="molecule type" value="Genomic_DNA"/>
</dbReference>
<comment type="caution">
    <text evidence="1">The sequence shown here is derived from an EMBL/GenBank/DDBJ whole genome shotgun (WGS) entry which is preliminary data.</text>
</comment>
<dbReference type="SUPFAM" id="SSF56059">
    <property type="entry name" value="Glutathione synthetase ATP-binding domain-like"/>
    <property type="match status" value="1"/>
</dbReference>
<name>A0A2P8HLA8_9BACI</name>
<dbReference type="Proteomes" id="UP000242310">
    <property type="component" value="Unassembled WGS sequence"/>
</dbReference>
<keyword evidence="2" id="KW-1185">Reference proteome</keyword>
<gene>
    <name evidence="1" type="ORF">B0H94_105113</name>
</gene>
<dbReference type="RefSeq" id="WP_181315283.1">
    <property type="nucleotide sequence ID" value="NZ_PYAV01000005.1"/>
</dbReference>
<dbReference type="AlphaFoldDB" id="A0A2P8HLA8"/>
<reference evidence="1 2" key="1">
    <citation type="submission" date="2018-03" db="EMBL/GenBank/DDBJ databases">
        <title>Genomic Encyclopedia of Type Strains, Phase III (KMG-III): the genomes of soil and plant-associated and newly described type strains.</title>
        <authorList>
            <person name="Whitman W."/>
        </authorList>
    </citation>
    <scope>NUCLEOTIDE SEQUENCE [LARGE SCALE GENOMIC DNA]</scope>
    <source>
        <strain evidence="1 2">CGMCC 1.07653</strain>
    </source>
</reference>
<organism evidence="1 2">
    <name type="scientific">Salsuginibacillus halophilus</name>
    <dbReference type="NCBI Taxonomy" id="517424"/>
    <lineage>
        <taxon>Bacteria</taxon>
        <taxon>Bacillati</taxon>
        <taxon>Bacillota</taxon>
        <taxon>Bacilli</taxon>
        <taxon>Bacillales</taxon>
        <taxon>Bacillaceae</taxon>
        <taxon>Salsuginibacillus</taxon>
    </lineage>
</organism>
<protein>
    <submittedName>
        <fullName evidence="1">YheC/D-like protein</fullName>
    </submittedName>
</protein>
<evidence type="ECO:0000313" key="1">
    <source>
        <dbReference type="EMBL" id="PSL46960.1"/>
    </source>
</evidence>
<evidence type="ECO:0000313" key="2">
    <source>
        <dbReference type="Proteomes" id="UP000242310"/>
    </source>
</evidence>
<dbReference type="Gene3D" id="3.30.470.20">
    <property type="entry name" value="ATP-grasp fold, B domain"/>
    <property type="match status" value="1"/>
</dbReference>
<dbReference type="Pfam" id="PF14398">
    <property type="entry name" value="ATPgrasp_YheCD"/>
    <property type="match status" value="1"/>
</dbReference>
<dbReference type="InterPro" id="IPR026838">
    <property type="entry name" value="YheC/D"/>
</dbReference>
<sequence>MANISSSKWDKYLAFQTDVHFHSYLPETKLCTQVNFNKMMKEYNSVVIKPSKGRLGKGVMKVTLVGEDDFHIEYLNHTVKKTGVEAAYRYIAEHQEKPCIVQEWIPLAKIDNAMFDLRVMVQRKKKSNKWKVTGVAARVTYPQSIITNAAVKIIPLQEALNQAEFSAEVNRSAIINEVYTLGLKAAAHLQDFYPKKRAFGLDVAIDHSGSVWIIEANLKPMINIFERMGDKQVNAVIKEYKNSGRKRRFKGDDFK</sequence>
<accession>A0A2P8HLA8</accession>
<proteinExistence type="predicted"/>